<evidence type="ECO:0000313" key="2">
    <source>
        <dbReference type="EMBL" id="EDM09198.1"/>
    </source>
</evidence>
<protein>
    <submittedName>
        <fullName evidence="2">RCG43313</fullName>
    </submittedName>
</protein>
<dbReference type="Proteomes" id="UP000234681">
    <property type="component" value="Chromosome 16"/>
</dbReference>
<dbReference type="AlphaFoldDB" id="A6IVM4"/>
<evidence type="ECO:0000256" key="1">
    <source>
        <dbReference type="SAM" id="MobiDB-lite"/>
    </source>
</evidence>
<reference evidence="2 3" key="1">
    <citation type="submission" date="2005-09" db="EMBL/GenBank/DDBJ databases">
        <authorList>
            <person name="Mural R.J."/>
            <person name="Li P.W."/>
            <person name="Adams M.D."/>
            <person name="Amanatides P.G."/>
            <person name="Baden-Tillson H."/>
            <person name="Barnstead M."/>
            <person name="Chin S.H."/>
            <person name="Dew I."/>
            <person name="Evans C.A."/>
            <person name="Ferriera S."/>
            <person name="Flanigan M."/>
            <person name="Fosler C."/>
            <person name="Glodek A."/>
            <person name="Gu Z."/>
            <person name="Holt R.A."/>
            <person name="Jennings D."/>
            <person name="Kraft C.L."/>
            <person name="Lu F."/>
            <person name="Nguyen T."/>
            <person name="Nusskern D.R."/>
            <person name="Pfannkoch C.M."/>
            <person name="Sitter C."/>
            <person name="Sutton G.G."/>
            <person name="Venter J.C."/>
            <person name="Wang Z."/>
            <person name="Woodage T."/>
            <person name="Zheng X.H."/>
            <person name="Zhong F."/>
        </authorList>
    </citation>
    <scope>NUCLEOTIDE SEQUENCE [LARGE SCALE GENOMIC DNA]</scope>
    <source>
        <strain>BN</strain>
        <strain evidence="3">Sprague-Dawley</strain>
    </source>
</reference>
<proteinExistence type="predicted"/>
<accession>A6IVM4</accession>
<name>A6IVM4_RAT</name>
<dbReference type="EMBL" id="CH473970">
    <property type="protein sequence ID" value="EDM09198.1"/>
    <property type="molecule type" value="Genomic_DNA"/>
</dbReference>
<evidence type="ECO:0000313" key="3">
    <source>
        <dbReference type="Proteomes" id="UP000234681"/>
    </source>
</evidence>
<gene>
    <name evidence="2" type="ORF">rCG_43313</name>
</gene>
<feature type="region of interest" description="Disordered" evidence="1">
    <location>
        <begin position="64"/>
        <end position="83"/>
    </location>
</feature>
<organism evidence="2 3">
    <name type="scientific">Rattus norvegicus</name>
    <name type="common">Rat</name>
    <dbReference type="NCBI Taxonomy" id="10116"/>
    <lineage>
        <taxon>Eukaryota</taxon>
        <taxon>Metazoa</taxon>
        <taxon>Chordata</taxon>
        <taxon>Craniata</taxon>
        <taxon>Vertebrata</taxon>
        <taxon>Euteleostomi</taxon>
        <taxon>Mammalia</taxon>
        <taxon>Eutheria</taxon>
        <taxon>Euarchontoglires</taxon>
        <taxon>Glires</taxon>
        <taxon>Rodentia</taxon>
        <taxon>Myomorpha</taxon>
        <taxon>Muroidea</taxon>
        <taxon>Muridae</taxon>
        <taxon>Murinae</taxon>
        <taxon>Rattus</taxon>
    </lineage>
</organism>
<sequence>MCCGQGWHDQRVMHPKELQQTVRTCLSVWGRGLRYRNTSAQEESQHLCRKFCFLISHPGRLSGQPLRGRPSAKHKRNAFYPRSPSPLTRAPSLLWFLFLQLVVSKPFPGIVEVLPE</sequence>